<feature type="transmembrane region" description="Helical" evidence="1">
    <location>
        <begin position="103"/>
        <end position="126"/>
    </location>
</feature>
<name>A0AB39HJE0_9BACI</name>
<reference evidence="3" key="1">
    <citation type="submission" date="2024-07" db="EMBL/GenBank/DDBJ databases">
        <title>Halotolerant mesophilic bacterium Ornithinibacillus sp. 4-3, sp. nov., isolated from soil.</title>
        <authorList>
            <person name="Sidarenka A.V."/>
            <person name="Guliayeva D.E."/>
            <person name="Leanovich S.I."/>
            <person name="Hileuskaya K.S."/>
            <person name="Akhremchuk A.E."/>
            <person name="Sikolenko M.A."/>
            <person name="Valentovich L.N."/>
        </authorList>
    </citation>
    <scope>NUCLEOTIDE SEQUENCE</scope>
    <source>
        <strain evidence="3">4-3</strain>
    </source>
</reference>
<keyword evidence="1" id="KW-0472">Membrane</keyword>
<dbReference type="InterPro" id="IPR051599">
    <property type="entry name" value="Cell_Envelope_Assoc"/>
</dbReference>
<accession>A0AB39HJE0</accession>
<dbReference type="AlphaFoldDB" id="A0AB39HJE0"/>
<evidence type="ECO:0000259" key="2">
    <source>
        <dbReference type="Pfam" id="PF02698"/>
    </source>
</evidence>
<sequence length="351" mass="39954">MDYFLILLSIFLLSAILGITWFILQYRKEKRSLWLGISFLFALITVLANISFPLIRISDIGFIRVMLIGGALLVGIVILLFPLVLILSMLISGIRLMRREGITLSHMLSFGFGIAYILYLIIWPLLEGTFKSTFFDFLYTYLSFVFFFTLFIFVLYTVTNMLNLLKHFRKKYQYIIVLGSGLRNGKEVTPLLANRVDKGIQAYRENPGSILVLSGGRGADEKIAEGEAMKQYALQQGVPASDILVEDKSVNTRENLLFSQQLIRRHMTINEPNLLVVTTRYHVLRALLLAKNLGIACDGRGSRTKLYFSINAFIREWIAYLVLWKKPYIIILIGAFIVIALLYGLQALLGI</sequence>
<dbReference type="CDD" id="cd06259">
    <property type="entry name" value="YdcF-like"/>
    <property type="match status" value="1"/>
</dbReference>
<evidence type="ECO:0000313" key="3">
    <source>
        <dbReference type="EMBL" id="XDK32229.1"/>
    </source>
</evidence>
<dbReference type="PANTHER" id="PTHR30336:SF18">
    <property type="entry name" value="MEMBRANE PROTEIN"/>
    <property type="match status" value="1"/>
</dbReference>
<evidence type="ECO:0000256" key="1">
    <source>
        <dbReference type="SAM" id="Phobius"/>
    </source>
</evidence>
<gene>
    <name evidence="3" type="ORF">AB4Y30_14590</name>
</gene>
<feature type="transmembrane region" description="Helical" evidence="1">
    <location>
        <begin position="6"/>
        <end position="24"/>
    </location>
</feature>
<dbReference type="GO" id="GO:0000270">
    <property type="term" value="P:peptidoglycan metabolic process"/>
    <property type="evidence" value="ECO:0007669"/>
    <property type="project" value="TreeGrafter"/>
</dbReference>
<dbReference type="GO" id="GO:0043164">
    <property type="term" value="P:Gram-negative-bacterium-type cell wall biogenesis"/>
    <property type="evidence" value="ECO:0007669"/>
    <property type="project" value="TreeGrafter"/>
</dbReference>
<dbReference type="Gene3D" id="3.40.50.620">
    <property type="entry name" value="HUPs"/>
    <property type="match status" value="1"/>
</dbReference>
<feature type="transmembrane region" description="Helical" evidence="1">
    <location>
        <begin position="33"/>
        <end position="55"/>
    </location>
</feature>
<feature type="domain" description="DUF218" evidence="2">
    <location>
        <begin position="173"/>
        <end position="319"/>
    </location>
</feature>
<dbReference type="InterPro" id="IPR003848">
    <property type="entry name" value="DUF218"/>
</dbReference>
<feature type="transmembrane region" description="Helical" evidence="1">
    <location>
        <begin position="138"/>
        <end position="162"/>
    </location>
</feature>
<dbReference type="Pfam" id="PF02698">
    <property type="entry name" value="DUF218"/>
    <property type="match status" value="1"/>
</dbReference>
<keyword evidence="1" id="KW-0812">Transmembrane</keyword>
<dbReference type="InterPro" id="IPR014729">
    <property type="entry name" value="Rossmann-like_a/b/a_fold"/>
</dbReference>
<feature type="transmembrane region" description="Helical" evidence="1">
    <location>
        <begin position="329"/>
        <end position="349"/>
    </location>
</feature>
<keyword evidence="1" id="KW-1133">Transmembrane helix</keyword>
<protein>
    <submittedName>
        <fullName evidence="3">YdcF family protein</fullName>
    </submittedName>
</protein>
<dbReference type="EMBL" id="CP162599">
    <property type="protein sequence ID" value="XDK32229.1"/>
    <property type="molecule type" value="Genomic_DNA"/>
</dbReference>
<dbReference type="PANTHER" id="PTHR30336">
    <property type="entry name" value="INNER MEMBRANE PROTEIN, PROBABLE PERMEASE"/>
    <property type="match status" value="1"/>
</dbReference>
<feature type="transmembrane region" description="Helical" evidence="1">
    <location>
        <begin position="61"/>
        <end position="91"/>
    </location>
</feature>
<organism evidence="3">
    <name type="scientific">Ornithinibacillus sp. 4-3</name>
    <dbReference type="NCBI Taxonomy" id="3231488"/>
    <lineage>
        <taxon>Bacteria</taxon>
        <taxon>Bacillati</taxon>
        <taxon>Bacillota</taxon>
        <taxon>Bacilli</taxon>
        <taxon>Bacillales</taxon>
        <taxon>Bacillaceae</taxon>
        <taxon>Ornithinibacillus</taxon>
    </lineage>
</organism>
<dbReference type="GO" id="GO:0005886">
    <property type="term" value="C:plasma membrane"/>
    <property type="evidence" value="ECO:0007669"/>
    <property type="project" value="TreeGrafter"/>
</dbReference>
<proteinExistence type="predicted"/>
<dbReference type="RefSeq" id="WP_368652950.1">
    <property type="nucleotide sequence ID" value="NZ_CP162599.1"/>
</dbReference>